<keyword evidence="1" id="KW-1133">Transmembrane helix</keyword>
<accession>A0ABX4HQU9</accession>
<feature type="transmembrane region" description="Helical" evidence="1">
    <location>
        <begin position="129"/>
        <end position="149"/>
    </location>
</feature>
<feature type="transmembrane region" description="Helical" evidence="1">
    <location>
        <begin position="169"/>
        <end position="188"/>
    </location>
</feature>
<sequence>MKREALKHALDIRKFEIELYWKRATYFWGFLIVIFGGYFAVLGSSVDSVLKHKIQLIISCIGIVFSIGWFLVNKGSKYWQNNWERHVDRLENDVMGPLYKSYLVQKKGKKLDFIVESSNYSVSKINQILSFYLVLVWSLITFINLTTVINDYWISINVLCVIPDAIYDLPILSVGIFFITVIFLILIIKQGKSRNYKNSYTEESEEHFSFRDE</sequence>
<evidence type="ECO:0000256" key="1">
    <source>
        <dbReference type="SAM" id="Phobius"/>
    </source>
</evidence>
<feature type="transmembrane region" description="Helical" evidence="1">
    <location>
        <begin position="54"/>
        <end position="72"/>
    </location>
</feature>
<gene>
    <name evidence="2" type="ORF">CKW00_08455</name>
</gene>
<evidence type="ECO:0000313" key="3">
    <source>
        <dbReference type="Proteomes" id="UP000217561"/>
    </source>
</evidence>
<dbReference type="Proteomes" id="UP000217561">
    <property type="component" value="Unassembled WGS sequence"/>
</dbReference>
<dbReference type="RefSeq" id="WP_095822224.1">
    <property type="nucleotide sequence ID" value="NZ_NSGH01000011.1"/>
</dbReference>
<dbReference type="Pfam" id="PF24838">
    <property type="entry name" value="8xMP"/>
    <property type="match status" value="1"/>
</dbReference>
<name>A0ABX4HQU9_9BACI</name>
<evidence type="ECO:0000313" key="2">
    <source>
        <dbReference type="EMBL" id="PBB05602.1"/>
    </source>
</evidence>
<protein>
    <submittedName>
        <fullName evidence="2">Uncharacterized protein</fullName>
    </submittedName>
</protein>
<comment type="caution">
    <text evidence="2">The sequence shown here is derived from an EMBL/GenBank/DDBJ whole genome shotgun (WGS) entry which is preliminary data.</text>
</comment>
<feature type="transmembrane region" description="Helical" evidence="1">
    <location>
        <begin position="20"/>
        <end position="42"/>
    </location>
</feature>
<keyword evidence="1" id="KW-0472">Membrane</keyword>
<keyword evidence="1" id="KW-0812">Transmembrane</keyword>
<organism evidence="2 3">
    <name type="scientific">Salimicrobium humidisoli</name>
    <dbReference type="NCBI Taxonomy" id="2029857"/>
    <lineage>
        <taxon>Bacteria</taxon>
        <taxon>Bacillati</taxon>
        <taxon>Bacillota</taxon>
        <taxon>Bacilli</taxon>
        <taxon>Bacillales</taxon>
        <taxon>Bacillaceae</taxon>
        <taxon>Salimicrobium</taxon>
    </lineage>
</organism>
<keyword evidence="3" id="KW-1185">Reference proteome</keyword>
<reference evidence="2 3" key="1">
    <citation type="submission" date="2017-08" db="EMBL/GenBank/DDBJ databases">
        <title>Salimicrobium alkalisoli sp. nov., isolated from saline alkaline soil.</title>
        <authorList>
            <person name="Zhang G."/>
            <person name="Xiong Q."/>
        </authorList>
    </citation>
    <scope>NUCLEOTIDE SEQUENCE [LARGE SCALE GENOMIC DNA]</scope>
    <source>
        <strain evidence="2 3">WN024</strain>
    </source>
</reference>
<dbReference type="InterPro" id="IPR056918">
    <property type="entry name" value="8xMP"/>
</dbReference>
<proteinExistence type="predicted"/>
<dbReference type="EMBL" id="NSGH01000011">
    <property type="protein sequence ID" value="PBB05602.1"/>
    <property type="molecule type" value="Genomic_DNA"/>
</dbReference>